<dbReference type="Proteomes" id="UP000252603">
    <property type="component" value="Unassembled WGS sequence"/>
</dbReference>
<sequence length="191" mass="21970">MKTCIPYIIKSCKEKKKEGGNMINKLHNLEKVMDSTFATGHSTWLRYVLRNSVSTLGDLKIAAKQVCSSNTAKDESTELQCSIAVSYCSTLQSISIIFQVAVELETLHQNDAFLRSTYEYLKRNGIYDHDIIFDMLKKVSLTDCEKIHESIVKAQFGVELLEARISFGSRHFPLRNDIKRFYPYLLRKEVF</sequence>
<evidence type="ECO:0000313" key="2">
    <source>
        <dbReference type="Proteomes" id="UP000252603"/>
    </source>
</evidence>
<accession>A0A330XUH0</accession>
<protein>
    <submittedName>
        <fullName evidence="1">Uncharacterized protein</fullName>
    </submittedName>
</protein>
<dbReference type="GeneID" id="39627655"/>
<dbReference type="RefSeq" id="WP_074424927.1">
    <property type="nucleotide sequence ID" value="NZ_AP019549.1"/>
</dbReference>
<evidence type="ECO:0000313" key="1">
    <source>
        <dbReference type="EMBL" id="SSK63388.1"/>
    </source>
</evidence>
<dbReference type="EMBL" id="UFEU01000034">
    <property type="protein sequence ID" value="SSK63388.1"/>
    <property type="molecule type" value="Genomic_DNA"/>
</dbReference>
<organism evidence="1 2">
    <name type="scientific">Klebsiella pneumoniae</name>
    <dbReference type="NCBI Taxonomy" id="573"/>
    <lineage>
        <taxon>Bacteria</taxon>
        <taxon>Pseudomonadati</taxon>
        <taxon>Pseudomonadota</taxon>
        <taxon>Gammaproteobacteria</taxon>
        <taxon>Enterobacterales</taxon>
        <taxon>Enterobacteriaceae</taxon>
        <taxon>Klebsiella/Raoultella group</taxon>
        <taxon>Klebsiella</taxon>
        <taxon>Klebsiella pneumoniae complex</taxon>
    </lineage>
</organism>
<proteinExistence type="predicted"/>
<reference evidence="1 2" key="1">
    <citation type="submission" date="2018-07" db="EMBL/GenBank/DDBJ databases">
        <authorList>
            <consortium name="Pathogen Informatics"/>
        </authorList>
    </citation>
    <scope>NUCLEOTIDE SEQUENCE [LARGE SCALE GENOMIC DNA]</scope>
    <source>
        <strain evidence="1 2">4300STDY6470422</strain>
    </source>
</reference>
<dbReference type="AlphaFoldDB" id="A0A330XUH0"/>
<name>A0A330XUH0_KLEPN</name>
<gene>
    <name evidence="1" type="ORF">SAMEA4364603_05321</name>
</gene>